<feature type="transmembrane region" description="Helical" evidence="1">
    <location>
        <begin position="249"/>
        <end position="270"/>
    </location>
</feature>
<dbReference type="Pfam" id="PF05571">
    <property type="entry name" value="JAMP"/>
    <property type="match status" value="1"/>
</dbReference>
<dbReference type="GO" id="GO:0036503">
    <property type="term" value="P:ERAD pathway"/>
    <property type="evidence" value="ECO:0007669"/>
    <property type="project" value="TreeGrafter"/>
</dbReference>
<dbReference type="InterPro" id="IPR008485">
    <property type="entry name" value="JAMP"/>
</dbReference>
<comment type="caution">
    <text evidence="2">The sequence shown here is derived from an EMBL/GenBank/DDBJ whole genome shotgun (WGS) entry which is preliminary data.</text>
</comment>
<evidence type="ECO:0000313" key="2">
    <source>
        <dbReference type="EMBL" id="CAI8049124.1"/>
    </source>
</evidence>
<name>A0AA35TJF0_GEOBA</name>
<evidence type="ECO:0000256" key="1">
    <source>
        <dbReference type="SAM" id="Phobius"/>
    </source>
</evidence>
<reference evidence="2" key="1">
    <citation type="submission" date="2023-03" db="EMBL/GenBank/DDBJ databases">
        <authorList>
            <person name="Steffen K."/>
            <person name="Cardenas P."/>
        </authorList>
    </citation>
    <scope>NUCLEOTIDE SEQUENCE</scope>
</reference>
<feature type="transmembrane region" description="Helical" evidence="1">
    <location>
        <begin position="116"/>
        <end position="137"/>
    </location>
</feature>
<feature type="transmembrane region" description="Helical" evidence="1">
    <location>
        <begin position="185"/>
        <end position="208"/>
    </location>
</feature>
<keyword evidence="1" id="KW-0472">Membrane</keyword>
<dbReference type="GO" id="GO:0016020">
    <property type="term" value="C:membrane"/>
    <property type="evidence" value="ECO:0007669"/>
    <property type="project" value="InterPro"/>
</dbReference>
<organism evidence="2 3">
    <name type="scientific">Geodia barretti</name>
    <name type="common">Barrett's horny sponge</name>
    <dbReference type="NCBI Taxonomy" id="519541"/>
    <lineage>
        <taxon>Eukaryota</taxon>
        <taxon>Metazoa</taxon>
        <taxon>Porifera</taxon>
        <taxon>Demospongiae</taxon>
        <taxon>Heteroscleromorpha</taxon>
        <taxon>Tetractinellida</taxon>
        <taxon>Astrophorina</taxon>
        <taxon>Geodiidae</taxon>
        <taxon>Geodia</taxon>
    </lineage>
</organism>
<gene>
    <name evidence="2" type="ORF">GBAR_LOCUS27055</name>
</gene>
<keyword evidence="3" id="KW-1185">Reference proteome</keyword>
<dbReference type="GO" id="GO:0031625">
    <property type="term" value="F:ubiquitin protein ligase binding"/>
    <property type="evidence" value="ECO:0007669"/>
    <property type="project" value="TreeGrafter"/>
</dbReference>
<sequence>MIVRRVYMCCHPKGTLPRCTPGSVIPALDCPGRYCGRISIASNASSPDGCYASTCGACPTGYRVTGNGSSECLPCSDPAILRDYFFLGFVCLVCVGVRLAVVAVSTIGKPGWAPKTVLGIITVLENALAMLFTLLILEPQGSLAFNSCRVVQVSDFYPIFYNPSEDYVHQLHCTYEVVYPLYRMIFVYFGFYLVHHVLLLSVTVPFMWGCRQTFSLSTEFVWLVALPVVIAVFAVLAGLLYYIFDYLTILVAVGGFSLVSTFHQALKYTFKNPFEVFSSFEYWMFTLVCMAYAAFGILSLTGAGTISFRAALLPTVLALFLHPIVTLFASPQPYLSSWGIPSYHEFYQH</sequence>
<keyword evidence="1" id="KW-1133">Transmembrane helix</keyword>
<dbReference type="PANTHER" id="PTHR12740">
    <property type="entry name" value="JNK1/MAPK8-ASSOCIATED MEMBRANE PROTEIN"/>
    <property type="match status" value="1"/>
</dbReference>
<accession>A0AA35TJF0</accession>
<feature type="transmembrane region" description="Helical" evidence="1">
    <location>
        <begin position="306"/>
        <end position="329"/>
    </location>
</feature>
<keyword evidence="1" id="KW-0812">Transmembrane</keyword>
<feature type="transmembrane region" description="Helical" evidence="1">
    <location>
        <begin position="220"/>
        <end position="243"/>
    </location>
</feature>
<dbReference type="PANTHER" id="PTHR12740:SF4">
    <property type="entry name" value="JNK1_MAPK8-ASSOCIATED MEMBRANE PROTEIN"/>
    <property type="match status" value="1"/>
</dbReference>
<dbReference type="AlphaFoldDB" id="A0AA35TJF0"/>
<dbReference type="EMBL" id="CASHTH010003777">
    <property type="protein sequence ID" value="CAI8049124.1"/>
    <property type="molecule type" value="Genomic_DNA"/>
</dbReference>
<evidence type="ECO:0000313" key="3">
    <source>
        <dbReference type="Proteomes" id="UP001174909"/>
    </source>
</evidence>
<dbReference type="Proteomes" id="UP001174909">
    <property type="component" value="Unassembled WGS sequence"/>
</dbReference>
<feature type="transmembrane region" description="Helical" evidence="1">
    <location>
        <begin position="84"/>
        <end position="104"/>
    </location>
</feature>
<feature type="transmembrane region" description="Helical" evidence="1">
    <location>
        <begin position="282"/>
        <end position="300"/>
    </location>
</feature>
<dbReference type="GO" id="GO:0006986">
    <property type="term" value="P:response to unfolded protein"/>
    <property type="evidence" value="ECO:0007669"/>
    <property type="project" value="InterPro"/>
</dbReference>
<proteinExistence type="predicted"/>
<protein>
    <submittedName>
        <fullName evidence="2">JNK1/MAPK8-associated membrane protein</fullName>
    </submittedName>
</protein>